<keyword evidence="1" id="KW-0472">Membrane</keyword>
<evidence type="ECO:0000313" key="3">
    <source>
        <dbReference type="Proteomes" id="UP000322165"/>
    </source>
</evidence>
<dbReference type="EMBL" id="VUOD01000006">
    <property type="protein sequence ID" value="KAA2284474.1"/>
    <property type="molecule type" value="Genomic_DNA"/>
</dbReference>
<organism evidence="2 3">
    <name type="scientific">Arenimonas fontis</name>
    <dbReference type="NCBI Taxonomy" id="2608255"/>
    <lineage>
        <taxon>Bacteria</taxon>
        <taxon>Pseudomonadati</taxon>
        <taxon>Pseudomonadota</taxon>
        <taxon>Gammaproteobacteria</taxon>
        <taxon>Lysobacterales</taxon>
        <taxon>Lysobacteraceae</taxon>
        <taxon>Arenimonas</taxon>
    </lineage>
</organism>
<keyword evidence="1" id="KW-1133">Transmembrane helix</keyword>
<keyword evidence="1" id="KW-0812">Transmembrane</keyword>
<gene>
    <name evidence="2" type="ORF">F0415_09110</name>
</gene>
<evidence type="ECO:0000313" key="2">
    <source>
        <dbReference type="EMBL" id="KAA2284474.1"/>
    </source>
</evidence>
<reference evidence="2 3" key="2">
    <citation type="submission" date="2019-09" db="EMBL/GenBank/DDBJ databases">
        <authorList>
            <person name="Mazur A."/>
        </authorList>
    </citation>
    <scope>NUCLEOTIDE SEQUENCE [LARGE SCALE GENOMIC DNA]</scope>
    <source>
        <strain evidence="2 3">3729k</strain>
    </source>
</reference>
<dbReference type="Pfam" id="PF19661">
    <property type="entry name" value="DUF6164"/>
    <property type="match status" value="1"/>
</dbReference>
<name>A0A5B2ZBC9_9GAMM</name>
<keyword evidence="3" id="KW-1185">Reference proteome</keyword>
<feature type="transmembrane region" description="Helical" evidence="1">
    <location>
        <begin position="95"/>
        <end position="115"/>
    </location>
</feature>
<accession>A0A5B2ZBC9</accession>
<evidence type="ECO:0000256" key="1">
    <source>
        <dbReference type="SAM" id="Phobius"/>
    </source>
</evidence>
<evidence type="ECO:0008006" key="4">
    <source>
        <dbReference type="Google" id="ProtNLM"/>
    </source>
</evidence>
<sequence>MPVLLMHLRDVPEDELEEVRALLEAEGVDFYETRPSMWGVSGGGIWLPDDADEAEEARARALLERYQAERSRRMRELRAAGHRESPWREHPLRSLAALLGLLIMLGLVTVPFLLLGR</sequence>
<comment type="caution">
    <text evidence="2">The sequence shown here is derived from an EMBL/GenBank/DDBJ whole genome shotgun (WGS) entry which is preliminary data.</text>
</comment>
<dbReference type="RefSeq" id="WP_149860907.1">
    <property type="nucleotide sequence ID" value="NZ_VUOD01000006.1"/>
</dbReference>
<proteinExistence type="predicted"/>
<dbReference type="Proteomes" id="UP000322165">
    <property type="component" value="Unassembled WGS sequence"/>
</dbReference>
<protein>
    <recommendedName>
        <fullName evidence="4">DUF2007 domain-containing protein</fullName>
    </recommendedName>
</protein>
<reference evidence="2 3" key="1">
    <citation type="submission" date="2019-09" db="EMBL/GenBank/DDBJ databases">
        <title>Arenimonas chukotkensis sp. nov., a bacterium isolated from Chukotka hot spring, Arctic region, Russia.</title>
        <authorList>
            <person name="Zayulina K.S."/>
            <person name="Prokofeva M.I."/>
            <person name="Elcheninov A.G."/>
            <person name="Novikov A."/>
            <person name="Kochetkova T.V."/>
            <person name="Kublanov I.V."/>
        </authorList>
    </citation>
    <scope>NUCLEOTIDE SEQUENCE [LARGE SCALE GENOMIC DNA]</scope>
    <source>
        <strain evidence="2 3">3729k</strain>
    </source>
</reference>
<dbReference type="AlphaFoldDB" id="A0A5B2ZBC9"/>
<dbReference type="InterPro" id="IPR046162">
    <property type="entry name" value="DUF6164"/>
</dbReference>